<dbReference type="Proteomes" id="UP001228113">
    <property type="component" value="Chromosome"/>
</dbReference>
<dbReference type="KEGG" id="msea:METESE_36680"/>
<name>A0AA48KF54_9BACT</name>
<keyword evidence="1" id="KW-0812">Transmembrane</keyword>
<evidence type="ECO:0000313" key="3">
    <source>
        <dbReference type="Proteomes" id="UP001228113"/>
    </source>
</evidence>
<dbReference type="AlphaFoldDB" id="A0AA48KF54"/>
<organism evidence="2 3">
    <name type="scientific">Mesoterricola sediminis</name>
    <dbReference type="NCBI Taxonomy" id="2927980"/>
    <lineage>
        <taxon>Bacteria</taxon>
        <taxon>Pseudomonadati</taxon>
        <taxon>Acidobacteriota</taxon>
        <taxon>Holophagae</taxon>
        <taxon>Holophagales</taxon>
        <taxon>Holophagaceae</taxon>
        <taxon>Mesoterricola</taxon>
    </lineage>
</organism>
<proteinExistence type="predicted"/>
<evidence type="ECO:0000313" key="2">
    <source>
        <dbReference type="EMBL" id="BDU78710.1"/>
    </source>
</evidence>
<dbReference type="RefSeq" id="WP_243346469.1">
    <property type="nucleotide sequence ID" value="NZ_AP027081.1"/>
</dbReference>
<keyword evidence="1" id="KW-1133">Transmembrane helix</keyword>
<reference evidence="2" key="1">
    <citation type="journal article" date="2023" name="Int. J. Syst. Evol. Microbiol.">
        <title>Mesoterricola silvestris gen. nov., sp. nov., Mesoterricola sediminis sp. nov., Geothrix oryzae sp. nov., Geothrix edaphica sp. nov., Geothrix rubra sp. nov., and Geothrix limicola sp. nov., six novel members of Acidobacteriota isolated from soils.</title>
        <authorList>
            <person name="Itoh H."/>
            <person name="Sugisawa Y."/>
            <person name="Mise K."/>
            <person name="Xu Z."/>
            <person name="Kuniyasu M."/>
            <person name="Ushijima N."/>
            <person name="Kawano K."/>
            <person name="Kobayashi E."/>
            <person name="Shiratori Y."/>
            <person name="Masuda Y."/>
            <person name="Senoo K."/>
        </authorList>
    </citation>
    <scope>NUCLEOTIDE SEQUENCE</scope>
    <source>
        <strain evidence="2">W786</strain>
    </source>
</reference>
<protein>
    <submittedName>
        <fullName evidence="2">Uncharacterized protein</fullName>
    </submittedName>
</protein>
<evidence type="ECO:0000256" key="1">
    <source>
        <dbReference type="SAM" id="Phobius"/>
    </source>
</evidence>
<keyword evidence="3" id="KW-1185">Reference proteome</keyword>
<gene>
    <name evidence="2" type="ORF">METESE_36680</name>
</gene>
<dbReference type="EMBL" id="AP027081">
    <property type="protein sequence ID" value="BDU78710.1"/>
    <property type="molecule type" value="Genomic_DNA"/>
</dbReference>
<keyword evidence="1" id="KW-0472">Membrane</keyword>
<accession>A0AA48KF54</accession>
<feature type="transmembrane region" description="Helical" evidence="1">
    <location>
        <begin position="12"/>
        <end position="32"/>
    </location>
</feature>
<sequence>MTELRRIQACKWTGSALAVVLLSATFSRWNAFKAAPGALTYAGILLALTALLALLASLAVVVYAEERARGRLNRSRPRLERWANRFFPRHEPESR</sequence>
<feature type="transmembrane region" description="Helical" evidence="1">
    <location>
        <begin position="38"/>
        <end position="64"/>
    </location>
</feature>